<evidence type="ECO:0000256" key="1">
    <source>
        <dbReference type="ARBA" id="ARBA00009437"/>
    </source>
</evidence>
<proteinExistence type="inferred from homology"/>
<keyword evidence="2" id="KW-0805">Transcription regulation</keyword>
<dbReference type="PRINTS" id="PR00039">
    <property type="entry name" value="HTHLYSR"/>
</dbReference>
<dbReference type="EMBL" id="JAABLQ010000001">
    <property type="protein sequence ID" value="NBN78230.1"/>
    <property type="molecule type" value="Genomic_DNA"/>
</dbReference>
<dbReference type="Pfam" id="PF00126">
    <property type="entry name" value="HTH_1"/>
    <property type="match status" value="1"/>
</dbReference>
<dbReference type="PANTHER" id="PTHR30419:SF8">
    <property type="entry name" value="NITROGEN ASSIMILATION TRANSCRIPTIONAL ACTIVATOR-RELATED"/>
    <property type="match status" value="1"/>
</dbReference>
<dbReference type="AlphaFoldDB" id="A0A7X5F1V9"/>
<dbReference type="Gene3D" id="3.40.190.290">
    <property type="match status" value="1"/>
</dbReference>
<comment type="caution">
    <text evidence="6">The sequence shown here is derived from an EMBL/GenBank/DDBJ whole genome shotgun (WGS) entry which is preliminary data.</text>
</comment>
<gene>
    <name evidence="6" type="ORF">GWI72_08130</name>
</gene>
<keyword evidence="4" id="KW-0804">Transcription</keyword>
<dbReference type="CDD" id="cd08440">
    <property type="entry name" value="PBP2_LTTR_like_4"/>
    <property type="match status" value="1"/>
</dbReference>
<evidence type="ECO:0000313" key="7">
    <source>
        <dbReference type="Proteomes" id="UP000586722"/>
    </source>
</evidence>
<evidence type="ECO:0000256" key="2">
    <source>
        <dbReference type="ARBA" id="ARBA00023015"/>
    </source>
</evidence>
<dbReference type="PROSITE" id="PS50931">
    <property type="entry name" value="HTH_LYSR"/>
    <property type="match status" value="1"/>
</dbReference>
<feature type="domain" description="HTH lysR-type" evidence="5">
    <location>
        <begin position="3"/>
        <end position="60"/>
    </location>
</feature>
<dbReference type="Gene3D" id="1.10.10.10">
    <property type="entry name" value="Winged helix-like DNA-binding domain superfamily/Winged helix DNA-binding domain"/>
    <property type="match status" value="1"/>
</dbReference>
<accession>A0A7X5F1V9</accession>
<keyword evidence="7" id="KW-1185">Reference proteome</keyword>
<dbReference type="Proteomes" id="UP000586722">
    <property type="component" value="Unassembled WGS sequence"/>
</dbReference>
<sequence>MKLTLKQIQGFLAVAEAGSFSMAAKRLNTAQPALSQAIKDLEAELGVRLFDRTTRRVELTDAGREFHIAGAKIMDDLEHAVEGVHMLAERRRGRLRVAAPPLLASYVLPKVIAEFQAAYPGIVVQLSDVGTEQILDAIRTAKADCGIGTFPPADDDIERQPLIRDSLMLFCPAQSALAGRDRVAWRELADLPLITLTRESGIRLLVEVGFETAQTPPRIAFEVTQVTTALALVEAGLGVAVLPTYARAAIRQDSLAAVPLDEPVIAREVMLLKSRDRPPGPAANAFIEHLSRALRRLAAE</sequence>
<keyword evidence="3" id="KW-0238">DNA-binding</keyword>
<dbReference type="InterPro" id="IPR005119">
    <property type="entry name" value="LysR_subst-bd"/>
</dbReference>
<evidence type="ECO:0000256" key="4">
    <source>
        <dbReference type="ARBA" id="ARBA00023163"/>
    </source>
</evidence>
<evidence type="ECO:0000313" key="6">
    <source>
        <dbReference type="EMBL" id="NBN78230.1"/>
    </source>
</evidence>
<dbReference type="SUPFAM" id="SSF46785">
    <property type="entry name" value="Winged helix' DNA-binding domain"/>
    <property type="match status" value="1"/>
</dbReference>
<dbReference type="RefSeq" id="WP_161708315.1">
    <property type="nucleotide sequence ID" value="NZ_JAABLQ010000001.1"/>
</dbReference>
<dbReference type="InterPro" id="IPR036390">
    <property type="entry name" value="WH_DNA-bd_sf"/>
</dbReference>
<name>A0A7X5F1V9_9HYPH</name>
<dbReference type="GO" id="GO:0005829">
    <property type="term" value="C:cytosol"/>
    <property type="evidence" value="ECO:0007669"/>
    <property type="project" value="TreeGrafter"/>
</dbReference>
<reference evidence="7" key="1">
    <citation type="submission" date="2020-01" db="EMBL/GenBank/DDBJ databases">
        <authorList>
            <person name="Fang Y."/>
            <person name="Sun R."/>
            <person name="Nie L."/>
            <person name="He J."/>
            <person name="Hao L."/>
            <person name="Wang L."/>
            <person name="Su S."/>
            <person name="Lv E."/>
            <person name="Zhang Z."/>
            <person name="Xie R."/>
            <person name="Liu H."/>
        </authorList>
    </citation>
    <scope>NUCLEOTIDE SEQUENCE [LARGE SCALE GENOMIC DNA]</scope>
    <source>
        <strain evidence="7">XCT-53</strain>
    </source>
</reference>
<protein>
    <submittedName>
        <fullName evidence="6">LysR family transcriptional regulator</fullName>
    </submittedName>
</protein>
<organism evidence="6 7">
    <name type="scientific">Pannonibacter tanglangensis</name>
    <dbReference type="NCBI Taxonomy" id="2750084"/>
    <lineage>
        <taxon>Bacteria</taxon>
        <taxon>Pseudomonadati</taxon>
        <taxon>Pseudomonadota</taxon>
        <taxon>Alphaproteobacteria</taxon>
        <taxon>Hyphomicrobiales</taxon>
        <taxon>Stappiaceae</taxon>
        <taxon>Pannonibacter</taxon>
    </lineage>
</organism>
<dbReference type="SUPFAM" id="SSF53850">
    <property type="entry name" value="Periplasmic binding protein-like II"/>
    <property type="match status" value="1"/>
</dbReference>
<dbReference type="InterPro" id="IPR000847">
    <property type="entry name" value="LysR_HTH_N"/>
</dbReference>
<dbReference type="GO" id="GO:0003677">
    <property type="term" value="F:DNA binding"/>
    <property type="evidence" value="ECO:0007669"/>
    <property type="project" value="UniProtKB-KW"/>
</dbReference>
<dbReference type="InterPro" id="IPR036388">
    <property type="entry name" value="WH-like_DNA-bd_sf"/>
</dbReference>
<dbReference type="Pfam" id="PF03466">
    <property type="entry name" value="LysR_substrate"/>
    <property type="match status" value="1"/>
</dbReference>
<dbReference type="FunFam" id="1.10.10.10:FF:000001">
    <property type="entry name" value="LysR family transcriptional regulator"/>
    <property type="match status" value="1"/>
</dbReference>
<evidence type="ECO:0000259" key="5">
    <source>
        <dbReference type="PROSITE" id="PS50931"/>
    </source>
</evidence>
<dbReference type="InterPro" id="IPR050950">
    <property type="entry name" value="HTH-type_LysR_regulators"/>
</dbReference>
<comment type="similarity">
    <text evidence="1">Belongs to the LysR transcriptional regulatory family.</text>
</comment>
<dbReference type="GO" id="GO:0003700">
    <property type="term" value="F:DNA-binding transcription factor activity"/>
    <property type="evidence" value="ECO:0007669"/>
    <property type="project" value="InterPro"/>
</dbReference>
<dbReference type="PANTHER" id="PTHR30419">
    <property type="entry name" value="HTH-TYPE TRANSCRIPTIONAL REGULATOR YBHD"/>
    <property type="match status" value="1"/>
</dbReference>
<evidence type="ECO:0000256" key="3">
    <source>
        <dbReference type="ARBA" id="ARBA00023125"/>
    </source>
</evidence>